<dbReference type="Proteomes" id="UP000642910">
    <property type="component" value="Unassembled WGS sequence"/>
</dbReference>
<accession>A0ABS0F1E4</accession>
<organism evidence="1 2">
    <name type="scientific">Alicyclobacillus mali</name>
    <name type="common">ex Roth et al. 2021</name>
    <dbReference type="NCBI Taxonomy" id="1123961"/>
    <lineage>
        <taxon>Bacteria</taxon>
        <taxon>Bacillati</taxon>
        <taxon>Bacillota</taxon>
        <taxon>Bacilli</taxon>
        <taxon>Bacillales</taxon>
        <taxon>Alicyclobacillaceae</taxon>
        <taxon>Alicyclobacillus</taxon>
    </lineage>
</organism>
<dbReference type="RefSeq" id="WP_195867244.1">
    <property type="nucleotide sequence ID" value="NZ_JADPKZ010000032.1"/>
</dbReference>
<reference evidence="1 2" key="1">
    <citation type="submission" date="2020-11" db="EMBL/GenBank/DDBJ databases">
        <title>Genomic insight of Alicyclobacillus mali FL 18 reveals a new arsenic-resistant strain, with potential in environmental biotechnology.</title>
        <authorList>
            <person name="Fiorentino G."/>
            <person name="Gallo G."/>
            <person name="Aulitto M."/>
        </authorList>
    </citation>
    <scope>NUCLEOTIDE SEQUENCE [LARGE SCALE GENOMIC DNA]</scope>
    <source>
        <strain evidence="1 2">FL 18</strain>
    </source>
</reference>
<protein>
    <recommendedName>
        <fullName evidence="3">WYL domain-containing protein</fullName>
    </recommendedName>
</protein>
<name>A0ABS0F1E4_9BACL</name>
<comment type="caution">
    <text evidence="1">The sequence shown here is derived from an EMBL/GenBank/DDBJ whole genome shotgun (WGS) entry which is preliminary data.</text>
</comment>
<evidence type="ECO:0000313" key="1">
    <source>
        <dbReference type="EMBL" id="MBF8377128.1"/>
    </source>
</evidence>
<evidence type="ECO:0000313" key="2">
    <source>
        <dbReference type="Proteomes" id="UP000642910"/>
    </source>
</evidence>
<dbReference type="EMBL" id="JADPKZ010000032">
    <property type="protein sequence ID" value="MBF8377128.1"/>
    <property type="molecule type" value="Genomic_DNA"/>
</dbReference>
<proteinExistence type="predicted"/>
<gene>
    <name evidence="1" type="ORF">IW967_04475</name>
</gene>
<evidence type="ECO:0008006" key="3">
    <source>
        <dbReference type="Google" id="ProtNLM"/>
    </source>
</evidence>
<keyword evidence="2" id="KW-1185">Reference proteome</keyword>
<sequence>MRWRMYDRVPPAKSNLWPIEVDFGSVALWARPFDFWWEHVAFILRYVADAPHLLYTSKGEWRVRSRVSRLDWAIDSDEWTFVPEDLQRFVSRTRITHLYENEDEWLEYMQELPEVSHLVCRRFTGFSFGKRPFHVRIYHKDQELMLSQQDTKAKFFFRLWEANGWDVGRPIWHVEIEVRREALHQMHDGTRAYADMDVCQQRIKTPQKNRARFPKNSGFDSPKSSRFVPHTYVRFVSRSRQCVRNASS</sequence>